<feature type="compositionally biased region" description="Pro residues" evidence="1">
    <location>
        <begin position="40"/>
        <end position="54"/>
    </location>
</feature>
<feature type="region of interest" description="Disordered" evidence="1">
    <location>
        <begin position="214"/>
        <end position="240"/>
    </location>
</feature>
<evidence type="ECO:0000313" key="4">
    <source>
        <dbReference type="Proteomes" id="UP001595859"/>
    </source>
</evidence>
<evidence type="ECO:0000256" key="1">
    <source>
        <dbReference type="SAM" id="MobiDB-lite"/>
    </source>
</evidence>
<organism evidence="3 4">
    <name type="scientific">Actinophytocola glycyrrhizae</name>
    <dbReference type="NCBI Taxonomy" id="2044873"/>
    <lineage>
        <taxon>Bacteria</taxon>
        <taxon>Bacillati</taxon>
        <taxon>Actinomycetota</taxon>
        <taxon>Actinomycetes</taxon>
        <taxon>Pseudonocardiales</taxon>
        <taxon>Pseudonocardiaceae</taxon>
    </lineage>
</organism>
<keyword evidence="2" id="KW-1133">Transmembrane helix</keyword>
<protein>
    <recommendedName>
        <fullName evidence="5">Flagellar basal body-associated protein FliL</fullName>
    </recommendedName>
</protein>
<dbReference type="EMBL" id="JBHSIS010000006">
    <property type="protein sequence ID" value="MFC4854821.1"/>
    <property type="molecule type" value="Genomic_DNA"/>
</dbReference>
<comment type="caution">
    <text evidence="3">The sequence shown here is derived from an EMBL/GenBank/DDBJ whole genome shotgun (WGS) entry which is preliminary data.</text>
</comment>
<proteinExistence type="predicted"/>
<name>A0ABV9S5N4_9PSEU</name>
<feature type="transmembrane region" description="Helical" evidence="2">
    <location>
        <begin position="186"/>
        <end position="206"/>
    </location>
</feature>
<reference evidence="4" key="1">
    <citation type="journal article" date="2019" name="Int. J. Syst. Evol. Microbiol.">
        <title>The Global Catalogue of Microorganisms (GCM) 10K type strain sequencing project: providing services to taxonomists for standard genome sequencing and annotation.</title>
        <authorList>
            <consortium name="The Broad Institute Genomics Platform"/>
            <consortium name="The Broad Institute Genome Sequencing Center for Infectious Disease"/>
            <person name="Wu L."/>
            <person name="Ma J."/>
        </authorList>
    </citation>
    <scope>NUCLEOTIDE SEQUENCE [LARGE SCALE GENOMIC DNA]</scope>
    <source>
        <strain evidence="4">ZS-22-S1</strain>
    </source>
</reference>
<gene>
    <name evidence="3" type="ORF">ACFPCV_15040</name>
</gene>
<keyword evidence="4" id="KW-1185">Reference proteome</keyword>
<evidence type="ECO:0000313" key="3">
    <source>
        <dbReference type="EMBL" id="MFC4854821.1"/>
    </source>
</evidence>
<dbReference type="Proteomes" id="UP001595859">
    <property type="component" value="Unassembled WGS sequence"/>
</dbReference>
<sequence>MTWQEELRQLDSALAGGELAANEYRKRRDEILAAASSAQPPSPVIGPPTGPQPVVPAEGAGPGENAEVTQVVNVEGAEAEQTQIIDVATMDGATGKAGNGGANGDVERTQVVTAEASPPQQQQPQQQPRQMAPQQPVWATQLPDPAATTGAFPRQSQPMPAPAVTPMDAQDLFTSNKAPRGGRKPWLIGIVVLVVLALAGGAVWFFGLRGDDDPQQAADGDEQQTSAVEEPAPEPVDVTKIELPGEPGLNTGEMNIQRASELNVIAPAEATLLAGAGADRLVHNGTSEGDYSFLLYSFQSEDAEAAQELTASIIDIQRQLGFEPTGVEGVPETVDVSTVTNAEASGTRGVYTYGDTTILMFVLQIPAGDVDEMRVQFQRAMTAVTDAAPPAE</sequence>
<keyword evidence="2" id="KW-0472">Membrane</keyword>
<accession>A0ABV9S5N4</accession>
<feature type="compositionally biased region" description="Low complexity" evidence="1">
    <location>
        <begin position="118"/>
        <end position="136"/>
    </location>
</feature>
<evidence type="ECO:0000256" key="2">
    <source>
        <dbReference type="SAM" id="Phobius"/>
    </source>
</evidence>
<feature type="region of interest" description="Disordered" evidence="1">
    <location>
        <begin position="32"/>
        <end position="64"/>
    </location>
</feature>
<keyword evidence="2" id="KW-0812">Transmembrane</keyword>
<evidence type="ECO:0008006" key="5">
    <source>
        <dbReference type="Google" id="ProtNLM"/>
    </source>
</evidence>
<dbReference type="RefSeq" id="WP_378056745.1">
    <property type="nucleotide sequence ID" value="NZ_JBHSIS010000006.1"/>
</dbReference>
<feature type="region of interest" description="Disordered" evidence="1">
    <location>
        <begin position="113"/>
        <end position="166"/>
    </location>
</feature>